<accession>A0A443Q5H1</accession>
<keyword evidence="1" id="KW-0472">Membrane</keyword>
<name>A0A443Q5H1_9MAGN</name>
<dbReference type="Proteomes" id="UP000283530">
    <property type="component" value="Unassembled WGS sequence"/>
</dbReference>
<evidence type="ECO:0000313" key="3">
    <source>
        <dbReference type="Proteomes" id="UP000283530"/>
    </source>
</evidence>
<sequence length="76" mass="8278">MSGEAGAVERSPTSIPVPLASPIRDKGLLRLFGPEPAGNGPTYLACGPAAELTFVLLVWWLLPRRFLYAHQRTSRC</sequence>
<proteinExistence type="predicted"/>
<comment type="caution">
    <text evidence="2">The sequence shown here is derived from an EMBL/GenBank/DDBJ whole genome shotgun (WGS) entry which is preliminary data.</text>
</comment>
<keyword evidence="3" id="KW-1185">Reference proteome</keyword>
<gene>
    <name evidence="2" type="ORF">CKAN_02781000</name>
</gene>
<keyword evidence="1" id="KW-0812">Transmembrane</keyword>
<reference evidence="2 3" key="1">
    <citation type="journal article" date="2019" name="Nat. Plants">
        <title>Stout camphor tree genome fills gaps in understanding of flowering plant genome evolution.</title>
        <authorList>
            <person name="Chaw S.M."/>
            <person name="Liu Y.C."/>
            <person name="Wu Y.W."/>
            <person name="Wang H.Y."/>
            <person name="Lin C.I."/>
            <person name="Wu C.S."/>
            <person name="Ke H.M."/>
            <person name="Chang L.Y."/>
            <person name="Hsu C.Y."/>
            <person name="Yang H.T."/>
            <person name="Sudianto E."/>
            <person name="Hsu M.H."/>
            <person name="Wu K.P."/>
            <person name="Wang L.N."/>
            <person name="Leebens-Mack J.H."/>
            <person name="Tsai I.J."/>
        </authorList>
    </citation>
    <scope>NUCLEOTIDE SEQUENCE [LARGE SCALE GENOMIC DNA]</scope>
    <source>
        <strain evidence="3">cv. Chaw 1501</strain>
        <tissue evidence="2">Young leaves</tissue>
    </source>
</reference>
<protein>
    <submittedName>
        <fullName evidence="2">Uncharacterized protein</fullName>
    </submittedName>
</protein>
<evidence type="ECO:0000313" key="2">
    <source>
        <dbReference type="EMBL" id="RWR98280.1"/>
    </source>
</evidence>
<dbReference type="AlphaFoldDB" id="A0A443Q5H1"/>
<evidence type="ECO:0000256" key="1">
    <source>
        <dbReference type="SAM" id="Phobius"/>
    </source>
</evidence>
<organism evidence="2 3">
    <name type="scientific">Cinnamomum micranthum f. kanehirae</name>
    <dbReference type="NCBI Taxonomy" id="337451"/>
    <lineage>
        <taxon>Eukaryota</taxon>
        <taxon>Viridiplantae</taxon>
        <taxon>Streptophyta</taxon>
        <taxon>Embryophyta</taxon>
        <taxon>Tracheophyta</taxon>
        <taxon>Spermatophyta</taxon>
        <taxon>Magnoliopsida</taxon>
        <taxon>Magnoliidae</taxon>
        <taxon>Laurales</taxon>
        <taxon>Lauraceae</taxon>
        <taxon>Cinnamomum</taxon>
    </lineage>
</organism>
<keyword evidence="1" id="KW-1133">Transmembrane helix</keyword>
<feature type="transmembrane region" description="Helical" evidence="1">
    <location>
        <begin position="42"/>
        <end position="62"/>
    </location>
</feature>
<dbReference type="EMBL" id="QPKB01001207">
    <property type="protein sequence ID" value="RWR98280.1"/>
    <property type="molecule type" value="Genomic_DNA"/>
</dbReference>